<evidence type="ECO:0000313" key="4">
    <source>
        <dbReference type="EMBL" id="KAG2388201.1"/>
    </source>
</evidence>
<evidence type="ECO:0000259" key="3">
    <source>
        <dbReference type="PROSITE" id="PS50181"/>
    </source>
</evidence>
<evidence type="ECO:0000256" key="2">
    <source>
        <dbReference type="SAM" id="Phobius"/>
    </source>
</evidence>
<keyword evidence="5" id="KW-1185">Reference proteome</keyword>
<feature type="transmembrane region" description="Helical" evidence="2">
    <location>
        <begin position="536"/>
        <end position="557"/>
    </location>
</feature>
<dbReference type="EMBL" id="PYSW02000011">
    <property type="protein sequence ID" value="KAG2388201.1"/>
    <property type="molecule type" value="Genomic_DNA"/>
</dbReference>
<dbReference type="InterPro" id="IPR036047">
    <property type="entry name" value="F-box-like_dom_sf"/>
</dbReference>
<proteinExistence type="predicted"/>
<evidence type="ECO:0000313" key="5">
    <source>
        <dbReference type="Proteomes" id="UP000816034"/>
    </source>
</evidence>
<keyword evidence="2" id="KW-0812">Transmembrane</keyword>
<name>A0AA88GTN1_NAELO</name>
<feature type="transmembrane region" description="Helical" evidence="2">
    <location>
        <begin position="508"/>
        <end position="530"/>
    </location>
</feature>
<dbReference type="GeneID" id="68093507"/>
<dbReference type="Pfam" id="PF12937">
    <property type="entry name" value="F-box-like"/>
    <property type="match status" value="1"/>
</dbReference>
<protein>
    <recommendedName>
        <fullName evidence="3">F-box domain-containing protein</fullName>
    </recommendedName>
</protein>
<feature type="transmembrane region" description="Helical" evidence="2">
    <location>
        <begin position="286"/>
        <end position="307"/>
    </location>
</feature>
<feature type="compositionally biased region" description="Basic and acidic residues" evidence="1">
    <location>
        <begin position="1"/>
        <end position="14"/>
    </location>
</feature>
<feature type="transmembrane region" description="Helical" evidence="2">
    <location>
        <begin position="396"/>
        <end position="425"/>
    </location>
</feature>
<feature type="compositionally biased region" description="Polar residues" evidence="1">
    <location>
        <begin position="54"/>
        <end position="64"/>
    </location>
</feature>
<dbReference type="SMART" id="SM00256">
    <property type="entry name" value="FBOX"/>
    <property type="match status" value="1"/>
</dbReference>
<feature type="transmembrane region" description="Helical" evidence="2">
    <location>
        <begin position="446"/>
        <end position="465"/>
    </location>
</feature>
<evidence type="ECO:0000256" key="1">
    <source>
        <dbReference type="SAM" id="MobiDB-lite"/>
    </source>
</evidence>
<dbReference type="AlphaFoldDB" id="A0AA88GTN1"/>
<reference evidence="4 5" key="1">
    <citation type="journal article" date="2018" name="BMC Genomics">
        <title>The genome of Naegleria lovaniensis, the basis for a comparative approach to unravel pathogenicity factors of the human pathogenic amoeba N. fowleri.</title>
        <authorList>
            <person name="Liechti N."/>
            <person name="Schurch N."/>
            <person name="Bruggmann R."/>
            <person name="Wittwer M."/>
        </authorList>
    </citation>
    <scope>NUCLEOTIDE SEQUENCE [LARGE SCALE GENOMIC DNA]</scope>
    <source>
        <strain evidence="4 5">ATCC 30569</strain>
    </source>
</reference>
<dbReference type="Gene3D" id="1.20.1280.50">
    <property type="match status" value="1"/>
</dbReference>
<feature type="domain" description="F-box" evidence="3">
    <location>
        <begin position="141"/>
        <end position="187"/>
    </location>
</feature>
<dbReference type="Proteomes" id="UP000816034">
    <property type="component" value="Unassembled WGS sequence"/>
</dbReference>
<feature type="region of interest" description="Disordered" evidence="1">
    <location>
        <begin position="1"/>
        <end position="89"/>
    </location>
</feature>
<feature type="transmembrane region" description="Helical" evidence="2">
    <location>
        <begin position="477"/>
        <end position="496"/>
    </location>
</feature>
<keyword evidence="2" id="KW-0472">Membrane</keyword>
<dbReference type="InterPro" id="IPR001810">
    <property type="entry name" value="F-box_dom"/>
</dbReference>
<feature type="transmembrane region" description="Helical" evidence="2">
    <location>
        <begin position="353"/>
        <end position="376"/>
    </location>
</feature>
<dbReference type="SUPFAM" id="SSF81383">
    <property type="entry name" value="F-box domain"/>
    <property type="match status" value="1"/>
</dbReference>
<dbReference type="RefSeq" id="XP_044552193.1">
    <property type="nucleotide sequence ID" value="XM_044686062.1"/>
</dbReference>
<keyword evidence="2" id="KW-1133">Transmembrane helix</keyword>
<accession>A0AA88GTN1</accession>
<sequence length="559" mass="64644">MSNDDDRAWSDHDSSSPCSDDDTDMNPKPRNEGTDDQPLPPELKVQPAMPFSYPNDTIPNHGSTNIGNNNNNIQLHDDDHRVDSNSSSSAQATTLLINNNNIPNYGSETNHAVVPIPIPVHQQRSQSTWDHDELMKGWIVKYTYSNVPPEVLVEIFKFLDISSLSMCSLVSQSWYYATLHDALWEPSVRKLFYNFNDQEGNFYTIDVGRMNKRYGKPIPPPPRPKKIEDYVTIENGKIISYHTLRALNIEQGKKKLDSKLRRDRKEYLRAKMQEHYENMNSLRYRYFFGFATLVYISLFLFLCMVAVKDAIPTDVIPNWHQYSFIPLWFFFIFGFGQIFFVAYMYGNARDVQILMMCGILLLVLLGGLSSAILSFLNLAVLPATYNFVTRAWEYTISWFIILIPAYIFILVMFIGMIVIVGIVTIEDWSNHQPWKKSLRHFATSMYFSTLNMFMICAVIMIGFTLEYPTYFATFWPGILALIVSFGFVLTTARFLWKERKNEYSSDRYIMSFGLIFFICLCINIIVVGLYPFLLSYSWFSSLLPLTAAYAFVCRIIYEG</sequence>
<comment type="caution">
    <text evidence="4">The sequence shown here is derived from an EMBL/GenBank/DDBJ whole genome shotgun (WGS) entry which is preliminary data.</text>
</comment>
<organism evidence="4 5">
    <name type="scientific">Naegleria lovaniensis</name>
    <name type="common">Amoeba</name>
    <dbReference type="NCBI Taxonomy" id="51637"/>
    <lineage>
        <taxon>Eukaryota</taxon>
        <taxon>Discoba</taxon>
        <taxon>Heterolobosea</taxon>
        <taxon>Tetramitia</taxon>
        <taxon>Eutetramitia</taxon>
        <taxon>Vahlkampfiidae</taxon>
        <taxon>Naegleria</taxon>
    </lineage>
</organism>
<feature type="transmembrane region" description="Helical" evidence="2">
    <location>
        <begin position="327"/>
        <end position="346"/>
    </location>
</feature>
<gene>
    <name evidence="4" type="ORF">C9374_001051</name>
</gene>
<dbReference type="PROSITE" id="PS50181">
    <property type="entry name" value="FBOX"/>
    <property type="match status" value="1"/>
</dbReference>